<feature type="compositionally biased region" description="Polar residues" evidence="1">
    <location>
        <begin position="1"/>
        <end position="27"/>
    </location>
</feature>
<evidence type="ECO:0000256" key="1">
    <source>
        <dbReference type="SAM" id="MobiDB-lite"/>
    </source>
</evidence>
<proteinExistence type="predicted"/>
<comment type="caution">
    <text evidence="2">The sequence shown here is derived from an EMBL/GenBank/DDBJ whole genome shotgun (WGS) entry which is preliminary data.</text>
</comment>
<dbReference type="EMBL" id="BGPR01002448">
    <property type="protein sequence ID" value="GBM73618.1"/>
    <property type="molecule type" value="Genomic_DNA"/>
</dbReference>
<sequence length="131" mass="14255">MPNEGGTPSSTALECASSPNKTRNLLDSESAPDYMMGLSRANIIRIATRGSDDEERHLIWHPSLSKLPHRTNGTTFGSAEFNVHQTRLHGGSSVEKGFVPGTLRPYEELTGTLRSKPYYQAKAAQNNIVGA</sequence>
<keyword evidence="3" id="KW-1185">Reference proteome</keyword>
<organism evidence="2 3">
    <name type="scientific">Araneus ventricosus</name>
    <name type="common">Orbweaver spider</name>
    <name type="synonym">Epeira ventricosa</name>
    <dbReference type="NCBI Taxonomy" id="182803"/>
    <lineage>
        <taxon>Eukaryota</taxon>
        <taxon>Metazoa</taxon>
        <taxon>Ecdysozoa</taxon>
        <taxon>Arthropoda</taxon>
        <taxon>Chelicerata</taxon>
        <taxon>Arachnida</taxon>
        <taxon>Araneae</taxon>
        <taxon>Araneomorphae</taxon>
        <taxon>Entelegynae</taxon>
        <taxon>Araneoidea</taxon>
        <taxon>Araneidae</taxon>
        <taxon>Araneus</taxon>
    </lineage>
</organism>
<gene>
    <name evidence="2" type="ORF">AVEN_45019_1</name>
</gene>
<accession>A0A4Y2I7G3</accession>
<protein>
    <submittedName>
        <fullName evidence="2">Uncharacterized protein</fullName>
    </submittedName>
</protein>
<dbReference type="Proteomes" id="UP000499080">
    <property type="component" value="Unassembled WGS sequence"/>
</dbReference>
<evidence type="ECO:0000313" key="2">
    <source>
        <dbReference type="EMBL" id="GBM73618.1"/>
    </source>
</evidence>
<evidence type="ECO:0000313" key="3">
    <source>
        <dbReference type="Proteomes" id="UP000499080"/>
    </source>
</evidence>
<name>A0A4Y2I7G3_ARAVE</name>
<reference evidence="2 3" key="1">
    <citation type="journal article" date="2019" name="Sci. Rep.">
        <title>Orb-weaving spider Araneus ventricosus genome elucidates the spidroin gene catalogue.</title>
        <authorList>
            <person name="Kono N."/>
            <person name="Nakamura H."/>
            <person name="Ohtoshi R."/>
            <person name="Moran D.A.P."/>
            <person name="Shinohara A."/>
            <person name="Yoshida Y."/>
            <person name="Fujiwara M."/>
            <person name="Mori M."/>
            <person name="Tomita M."/>
            <person name="Arakawa K."/>
        </authorList>
    </citation>
    <scope>NUCLEOTIDE SEQUENCE [LARGE SCALE GENOMIC DNA]</scope>
</reference>
<dbReference type="AlphaFoldDB" id="A0A4Y2I7G3"/>
<feature type="region of interest" description="Disordered" evidence="1">
    <location>
        <begin position="1"/>
        <end position="29"/>
    </location>
</feature>